<proteinExistence type="predicted"/>
<sequence length="529" mass="57891">MKRIGLMQVICVSVFLMLVGCSSAEQEENTVAHAEGTGASTTVEKGAKNEDSKEQEKKILNIGVQYSPSSLDTHKGYSGWHTSTYGITETLFKVGDDFSLEPLLAESGSADGLVWTILLKDNVQFSNGDPLVADMVVRNIMRVAAENPRFAYLADFTYEVVDDKTFTIASEIPFPTMLNTLSSCEMGMLHLDKITDFDNGIIATGPFVVESFESQEKTTLLRNENYWDGDVVLHKAVFYRIPDPDTLLMAMQNGEIDCYNGVNAAAMEIFSADPAAYNLVTVPATRLQMYFLNQERLNDKVRAAINLTVNAEDIVSYLGGTVSATAGPFSASSAYGKVHKPSVDTEAAITLLEEDGYVRNSGGYFEKDGKVLEVNIAYYPGRSLDVLATIMQEQLKHIGIQSVLTSEEKPDSTYIATRDFDIALYSMNADLSGDPAYFITNTLKDGAYYDVAGFDNADCEALITKLTSEMDTAKRAELANQIIQITIDDNAFGYVAIFNKSTVLSSGVSGFAETSPFDFYGIDAKTDKE</sequence>
<dbReference type="AlphaFoldDB" id="A0A8J8SJB7"/>
<dbReference type="KEGG" id="vpy:HZI73_24785"/>
<feature type="compositionally biased region" description="Basic and acidic residues" evidence="1">
    <location>
        <begin position="45"/>
        <end position="54"/>
    </location>
</feature>
<keyword evidence="5" id="KW-1185">Reference proteome</keyword>
<dbReference type="Gene3D" id="3.10.105.10">
    <property type="entry name" value="Dipeptide-binding Protein, Domain 3"/>
    <property type="match status" value="1"/>
</dbReference>
<gene>
    <name evidence="4" type="ORF">HZI73_24785</name>
</gene>
<dbReference type="PROSITE" id="PS51257">
    <property type="entry name" value="PROKAR_LIPOPROTEIN"/>
    <property type="match status" value="1"/>
</dbReference>
<protein>
    <submittedName>
        <fullName evidence="4">ABC transporter substrate-binding protein</fullName>
    </submittedName>
</protein>
<evidence type="ECO:0000259" key="3">
    <source>
        <dbReference type="Pfam" id="PF00496"/>
    </source>
</evidence>
<keyword evidence="2" id="KW-0732">Signal</keyword>
<feature type="region of interest" description="Disordered" evidence="1">
    <location>
        <begin position="31"/>
        <end position="54"/>
    </location>
</feature>
<dbReference type="GO" id="GO:1904680">
    <property type="term" value="F:peptide transmembrane transporter activity"/>
    <property type="evidence" value="ECO:0007669"/>
    <property type="project" value="TreeGrafter"/>
</dbReference>
<feature type="chain" id="PRO_5035180876" evidence="2">
    <location>
        <begin position="25"/>
        <end position="529"/>
    </location>
</feature>
<dbReference type="GO" id="GO:0015833">
    <property type="term" value="P:peptide transport"/>
    <property type="evidence" value="ECO:0007669"/>
    <property type="project" value="TreeGrafter"/>
</dbReference>
<reference evidence="4" key="1">
    <citation type="submission" date="2020-07" db="EMBL/GenBank/DDBJ databases">
        <title>Vallitalea pronyensis genome.</title>
        <authorList>
            <person name="Postec A."/>
        </authorList>
    </citation>
    <scope>NUCLEOTIDE SEQUENCE</scope>
    <source>
        <strain evidence="4">FatNI3</strain>
    </source>
</reference>
<accession>A0A8J8SJB7</accession>
<evidence type="ECO:0000256" key="1">
    <source>
        <dbReference type="SAM" id="MobiDB-lite"/>
    </source>
</evidence>
<dbReference type="PIRSF" id="PIRSF002741">
    <property type="entry name" value="MppA"/>
    <property type="match status" value="1"/>
</dbReference>
<name>A0A8J8SJB7_9FIRM</name>
<dbReference type="Proteomes" id="UP000683246">
    <property type="component" value="Chromosome"/>
</dbReference>
<dbReference type="SUPFAM" id="SSF53850">
    <property type="entry name" value="Periplasmic binding protein-like II"/>
    <property type="match status" value="1"/>
</dbReference>
<dbReference type="GO" id="GO:0042597">
    <property type="term" value="C:periplasmic space"/>
    <property type="evidence" value="ECO:0007669"/>
    <property type="project" value="UniProtKB-ARBA"/>
</dbReference>
<dbReference type="Pfam" id="PF00496">
    <property type="entry name" value="SBP_bac_5"/>
    <property type="match status" value="1"/>
</dbReference>
<evidence type="ECO:0000256" key="2">
    <source>
        <dbReference type="SAM" id="SignalP"/>
    </source>
</evidence>
<dbReference type="InterPro" id="IPR030678">
    <property type="entry name" value="Peptide/Ni-bd"/>
</dbReference>
<feature type="domain" description="Solute-binding protein family 5" evidence="3">
    <location>
        <begin position="100"/>
        <end position="446"/>
    </location>
</feature>
<feature type="signal peptide" evidence="2">
    <location>
        <begin position="1"/>
        <end position="24"/>
    </location>
</feature>
<evidence type="ECO:0000313" key="5">
    <source>
        <dbReference type="Proteomes" id="UP000683246"/>
    </source>
</evidence>
<dbReference type="InterPro" id="IPR039424">
    <property type="entry name" value="SBP_5"/>
</dbReference>
<dbReference type="InterPro" id="IPR000914">
    <property type="entry name" value="SBP_5_dom"/>
</dbReference>
<dbReference type="EMBL" id="CP058649">
    <property type="protein sequence ID" value="QUI25317.1"/>
    <property type="molecule type" value="Genomic_DNA"/>
</dbReference>
<evidence type="ECO:0000313" key="4">
    <source>
        <dbReference type="EMBL" id="QUI25317.1"/>
    </source>
</evidence>
<dbReference type="RefSeq" id="WP_212696018.1">
    <property type="nucleotide sequence ID" value="NZ_CP058649.1"/>
</dbReference>
<dbReference type="PANTHER" id="PTHR30290">
    <property type="entry name" value="PERIPLASMIC BINDING COMPONENT OF ABC TRANSPORTER"/>
    <property type="match status" value="1"/>
</dbReference>
<dbReference type="PANTHER" id="PTHR30290:SF81">
    <property type="entry name" value="OLIGOPEPTIDE-BINDING PROTEIN OPPA"/>
    <property type="match status" value="1"/>
</dbReference>
<organism evidence="4 5">
    <name type="scientific">Vallitalea pronyensis</name>
    <dbReference type="NCBI Taxonomy" id="1348613"/>
    <lineage>
        <taxon>Bacteria</taxon>
        <taxon>Bacillati</taxon>
        <taxon>Bacillota</taxon>
        <taxon>Clostridia</taxon>
        <taxon>Lachnospirales</taxon>
        <taxon>Vallitaleaceae</taxon>
        <taxon>Vallitalea</taxon>
    </lineage>
</organism>
<dbReference type="Gene3D" id="3.40.190.10">
    <property type="entry name" value="Periplasmic binding protein-like II"/>
    <property type="match status" value="1"/>
</dbReference>
<dbReference type="GO" id="GO:0043190">
    <property type="term" value="C:ATP-binding cassette (ABC) transporter complex"/>
    <property type="evidence" value="ECO:0007669"/>
    <property type="project" value="InterPro"/>
</dbReference>